<organism evidence="1 2">
    <name type="scientific">Colletotrichum lupini</name>
    <dbReference type="NCBI Taxonomy" id="145971"/>
    <lineage>
        <taxon>Eukaryota</taxon>
        <taxon>Fungi</taxon>
        <taxon>Dikarya</taxon>
        <taxon>Ascomycota</taxon>
        <taxon>Pezizomycotina</taxon>
        <taxon>Sordariomycetes</taxon>
        <taxon>Hypocreomycetidae</taxon>
        <taxon>Glomerellales</taxon>
        <taxon>Glomerellaceae</taxon>
        <taxon>Colletotrichum</taxon>
        <taxon>Colletotrichum acutatum species complex</taxon>
    </lineage>
</organism>
<dbReference type="EMBL" id="CP019471">
    <property type="protein sequence ID" value="UQC74313.1"/>
    <property type="molecule type" value="Genomic_DNA"/>
</dbReference>
<dbReference type="KEGG" id="clup:CLUP02_00961"/>
<sequence length="161" mass="17299">MRVTLQVHYSSKCLLAGLLDSDKNSKPPVGPLLVMRFLDLLANGIEDEKNARTHTACSCSTWSSSHTPENFLPVSPPLRALPFLRPDLKVFSPVPIPRPPCNPALLTTLIPSPGPPAQLVQASGPPPGTSALRPRCEEQYVPTARYLTAHPGPSILSPIAL</sequence>
<evidence type="ECO:0000313" key="2">
    <source>
        <dbReference type="Proteomes" id="UP000830671"/>
    </source>
</evidence>
<gene>
    <name evidence="1" type="ORF">CLUP02_00961</name>
</gene>
<proteinExistence type="predicted"/>
<accession>A0A9Q8SC33</accession>
<name>A0A9Q8SC33_9PEZI</name>
<reference evidence="1" key="1">
    <citation type="journal article" date="2021" name="Mol. Plant Microbe Interact.">
        <title>Complete Genome Sequence of the Plant-Pathogenic Fungus Colletotrichum lupini.</title>
        <authorList>
            <person name="Baroncelli R."/>
            <person name="Pensec F."/>
            <person name="Da Lio D."/>
            <person name="Boufleur T."/>
            <person name="Vicente I."/>
            <person name="Sarrocco S."/>
            <person name="Picot A."/>
            <person name="Baraldi E."/>
            <person name="Sukno S."/>
            <person name="Thon M."/>
            <person name="Le Floch G."/>
        </authorList>
    </citation>
    <scope>NUCLEOTIDE SEQUENCE</scope>
    <source>
        <strain evidence="1">IMI 504893</strain>
    </source>
</reference>
<protein>
    <submittedName>
        <fullName evidence="1">Uncharacterized protein</fullName>
    </submittedName>
</protein>
<evidence type="ECO:0000313" key="1">
    <source>
        <dbReference type="EMBL" id="UQC74313.1"/>
    </source>
</evidence>
<dbReference type="RefSeq" id="XP_049135964.1">
    <property type="nucleotide sequence ID" value="XM_049280007.1"/>
</dbReference>
<dbReference type="GeneID" id="73335017"/>
<dbReference type="AlphaFoldDB" id="A0A9Q8SC33"/>
<dbReference type="Proteomes" id="UP000830671">
    <property type="component" value="Chromosome 1"/>
</dbReference>
<keyword evidence="2" id="KW-1185">Reference proteome</keyword>